<comment type="caution">
    <text evidence="15">The sequence shown here is derived from an EMBL/GenBank/DDBJ whole genome shotgun (WGS) entry which is preliminary data.</text>
</comment>
<dbReference type="InterPro" id="IPR036135">
    <property type="entry name" value="MoeA_linker/N_sf"/>
</dbReference>
<gene>
    <name evidence="15" type="ORF">CIL03_04955</name>
</gene>
<dbReference type="GO" id="GO:0061599">
    <property type="term" value="F:molybdopterin molybdotransferase activity"/>
    <property type="evidence" value="ECO:0007669"/>
    <property type="project" value="UniProtKB-UniRule"/>
</dbReference>
<dbReference type="Proteomes" id="UP000216498">
    <property type="component" value="Unassembled WGS sequence"/>
</dbReference>
<evidence type="ECO:0000256" key="9">
    <source>
        <dbReference type="ARBA" id="ARBA00022723"/>
    </source>
</evidence>
<evidence type="ECO:0000256" key="2">
    <source>
        <dbReference type="ARBA" id="ARBA00002901"/>
    </source>
</evidence>
<keyword evidence="11 13" id="KW-0501">Molybdenum cofactor biosynthesis</keyword>
<comment type="function">
    <text evidence="2 13">Catalyzes the insertion of molybdate into adenylated molybdopterin with the concomitant release of AMP.</text>
</comment>
<dbReference type="SUPFAM" id="SSF63882">
    <property type="entry name" value="MoeA N-terminal region -like"/>
    <property type="match status" value="1"/>
</dbReference>
<dbReference type="Pfam" id="PF03453">
    <property type="entry name" value="MoeA_N"/>
    <property type="match status" value="1"/>
</dbReference>
<dbReference type="FunFam" id="2.170.190.11:FF:000001">
    <property type="entry name" value="Molybdopterin molybdenumtransferase"/>
    <property type="match status" value="1"/>
</dbReference>
<dbReference type="EC" id="2.10.1.1" evidence="5 13"/>
<keyword evidence="10 13" id="KW-0460">Magnesium</keyword>
<dbReference type="InterPro" id="IPR005111">
    <property type="entry name" value="MoeA_C_domain_IV"/>
</dbReference>
<evidence type="ECO:0000256" key="8">
    <source>
        <dbReference type="ARBA" id="ARBA00022679"/>
    </source>
</evidence>
<feature type="domain" description="MoaB/Mog" evidence="14">
    <location>
        <begin position="189"/>
        <end position="327"/>
    </location>
</feature>
<dbReference type="EMBL" id="NPMS01000001">
    <property type="protein sequence ID" value="OZU90499.1"/>
    <property type="molecule type" value="Genomic_DNA"/>
</dbReference>
<dbReference type="SUPFAM" id="SSF53218">
    <property type="entry name" value="Molybdenum cofactor biosynthesis proteins"/>
    <property type="match status" value="1"/>
</dbReference>
<dbReference type="PANTHER" id="PTHR10192">
    <property type="entry name" value="MOLYBDOPTERIN BIOSYNTHESIS PROTEIN"/>
    <property type="match status" value="1"/>
</dbReference>
<dbReference type="FunFam" id="3.40.980.10:FF:000004">
    <property type="entry name" value="Molybdopterin molybdenumtransferase"/>
    <property type="match status" value="1"/>
</dbReference>
<evidence type="ECO:0000256" key="6">
    <source>
        <dbReference type="ARBA" id="ARBA00021108"/>
    </source>
</evidence>
<evidence type="ECO:0000256" key="1">
    <source>
        <dbReference type="ARBA" id="ARBA00001946"/>
    </source>
</evidence>
<evidence type="ECO:0000259" key="14">
    <source>
        <dbReference type="SMART" id="SM00852"/>
    </source>
</evidence>
<dbReference type="InterPro" id="IPR001453">
    <property type="entry name" value="MoaB/Mog_dom"/>
</dbReference>
<evidence type="ECO:0000313" key="15">
    <source>
        <dbReference type="EMBL" id="OZU90499.1"/>
    </source>
</evidence>
<comment type="similarity">
    <text evidence="4 13">Belongs to the MoeA family.</text>
</comment>
<dbReference type="Gene3D" id="3.40.980.10">
    <property type="entry name" value="MoaB/Mog-like domain"/>
    <property type="match status" value="1"/>
</dbReference>
<dbReference type="SUPFAM" id="SSF63867">
    <property type="entry name" value="MoeA C-terminal domain-like"/>
    <property type="match status" value="1"/>
</dbReference>
<reference evidence="15 16" key="1">
    <citation type="submission" date="2017-08" db="EMBL/GenBank/DDBJ databases">
        <title>Virgibacillus indicus sp. nov. and Virgibacillus profoundi sp. nov, two moderately halophilic bacteria isolated from marine sediment by using the Microfluidic Streak Plate.</title>
        <authorList>
            <person name="Xu B."/>
            <person name="Hu B."/>
            <person name="Wang J."/>
            <person name="Zhu Y."/>
            <person name="Huang L."/>
            <person name="Du W."/>
            <person name="Huang Y."/>
        </authorList>
    </citation>
    <scope>NUCLEOTIDE SEQUENCE [LARGE SCALE GENOMIC DNA]</scope>
    <source>
        <strain evidence="15 16">IO3-P2-C2</strain>
    </source>
</reference>
<evidence type="ECO:0000256" key="7">
    <source>
        <dbReference type="ARBA" id="ARBA00022505"/>
    </source>
</evidence>
<evidence type="ECO:0000256" key="3">
    <source>
        <dbReference type="ARBA" id="ARBA00005046"/>
    </source>
</evidence>
<dbReference type="InterPro" id="IPR036425">
    <property type="entry name" value="MoaB/Mog-like_dom_sf"/>
</dbReference>
<dbReference type="InterPro" id="IPR036688">
    <property type="entry name" value="MoeA_C_domain_IV_sf"/>
</dbReference>
<comment type="catalytic activity">
    <reaction evidence="12">
        <text>adenylyl-molybdopterin + molybdate = Mo-molybdopterin + AMP + H(+)</text>
        <dbReference type="Rhea" id="RHEA:35047"/>
        <dbReference type="ChEBI" id="CHEBI:15378"/>
        <dbReference type="ChEBI" id="CHEBI:36264"/>
        <dbReference type="ChEBI" id="CHEBI:62727"/>
        <dbReference type="ChEBI" id="CHEBI:71302"/>
        <dbReference type="ChEBI" id="CHEBI:456215"/>
        <dbReference type="EC" id="2.10.1.1"/>
    </reaction>
</comment>
<dbReference type="CDD" id="cd00887">
    <property type="entry name" value="MoeA"/>
    <property type="match status" value="1"/>
</dbReference>
<evidence type="ECO:0000256" key="5">
    <source>
        <dbReference type="ARBA" id="ARBA00013269"/>
    </source>
</evidence>
<evidence type="ECO:0000256" key="10">
    <source>
        <dbReference type="ARBA" id="ARBA00022842"/>
    </source>
</evidence>
<dbReference type="Pfam" id="PF03454">
    <property type="entry name" value="MoeA_C"/>
    <property type="match status" value="1"/>
</dbReference>
<dbReference type="RefSeq" id="WP_094884100.1">
    <property type="nucleotide sequence ID" value="NZ_NPMS01000001.1"/>
</dbReference>
<evidence type="ECO:0000256" key="4">
    <source>
        <dbReference type="ARBA" id="ARBA00010763"/>
    </source>
</evidence>
<comment type="cofactor">
    <cofactor evidence="1 13">
        <name>Mg(2+)</name>
        <dbReference type="ChEBI" id="CHEBI:18420"/>
    </cofactor>
</comment>
<dbReference type="GO" id="GO:0005829">
    <property type="term" value="C:cytosol"/>
    <property type="evidence" value="ECO:0007669"/>
    <property type="project" value="TreeGrafter"/>
</dbReference>
<dbReference type="InterPro" id="IPR005110">
    <property type="entry name" value="MoeA_linker/N"/>
</dbReference>
<name>A0A265NG86_9BACI</name>
<protein>
    <recommendedName>
        <fullName evidence="6 13">Molybdopterin molybdenumtransferase</fullName>
        <ecNumber evidence="5 13">2.10.1.1</ecNumber>
    </recommendedName>
</protein>
<dbReference type="NCBIfam" id="TIGR00177">
    <property type="entry name" value="molyb_syn"/>
    <property type="match status" value="1"/>
</dbReference>
<keyword evidence="9 13" id="KW-0479">Metal-binding</keyword>
<organism evidence="15 16">
    <name type="scientific">Virgibacillus indicus</name>
    <dbReference type="NCBI Taxonomy" id="2024554"/>
    <lineage>
        <taxon>Bacteria</taxon>
        <taxon>Bacillati</taxon>
        <taxon>Bacillota</taxon>
        <taxon>Bacilli</taxon>
        <taxon>Bacillales</taxon>
        <taxon>Bacillaceae</taxon>
        <taxon>Virgibacillus</taxon>
    </lineage>
</organism>
<evidence type="ECO:0000256" key="11">
    <source>
        <dbReference type="ARBA" id="ARBA00023150"/>
    </source>
</evidence>
<dbReference type="Gene3D" id="3.90.105.10">
    <property type="entry name" value="Molybdopterin biosynthesis moea protein, domain 2"/>
    <property type="match status" value="1"/>
</dbReference>
<dbReference type="PANTHER" id="PTHR10192:SF5">
    <property type="entry name" value="GEPHYRIN"/>
    <property type="match status" value="1"/>
</dbReference>
<evidence type="ECO:0000256" key="12">
    <source>
        <dbReference type="ARBA" id="ARBA00047317"/>
    </source>
</evidence>
<keyword evidence="16" id="KW-1185">Reference proteome</keyword>
<dbReference type="AlphaFoldDB" id="A0A265NG86"/>
<dbReference type="NCBIfam" id="NF045515">
    <property type="entry name" value="Glp_gephyrin"/>
    <property type="match status" value="1"/>
</dbReference>
<evidence type="ECO:0000256" key="13">
    <source>
        <dbReference type="RuleBase" id="RU365090"/>
    </source>
</evidence>
<dbReference type="GO" id="GO:0046872">
    <property type="term" value="F:metal ion binding"/>
    <property type="evidence" value="ECO:0007669"/>
    <property type="project" value="UniProtKB-UniRule"/>
</dbReference>
<comment type="pathway">
    <text evidence="3 13">Cofactor biosynthesis; molybdopterin biosynthesis.</text>
</comment>
<dbReference type="OrthoDB" id="9804758at2"/>
<keyword evidence="7 13" id="KW-0500">Molybdenum</keyword>
<dbReference type="Gene3D" id="2.170.190.11">
    <property type="entry name" value="Molybdopterin biosynthesis moea protein, domain 3"/>
    <property type="match status" value="1"/>
</dbReference>
<dbReference type="GO" id="GO:0006777">
    <property type="term" value="P:Mo-molybdopterin cofactor biosynthetic process"/>
    <property type="evidence" value="ECO:0007669"/>
    <property type="project" value="UniProtKB-UniRule"/>
</dbReference>
<dbReference type="Gene3D" id="2.40.340.10">
    <property type="entry name" value="MoeA, C-terminal, domain IV"/>
    <property type="match status" value="1"/>
</dbReference>
<dbReference type="SMART" id="SM00852">
    <property type="entry name" value="MoCF_biosynth"/>
    <property type="match status" value="1"/>
</dbReference>
<accession>A0A265NG86</accession>
<proteinExistence type="inferred from homology"/>
<dbReference type="InterPro" id="IPR038987">
    <property type="entry name" value="MoeA-like"/>
</dbReference>
<dbReference type="Pfam" id="PF00994">
    <property type="entry name" value="MoCF_biosynth"/>
    <property type="match status" value="1"/>
</dbReference>
<dbReference type="UniPathway" id="UPA00344"/>
<keyword evidence="8 13" id="KW-0808">Transferase</keyword>
<evidence type="ECO:0000313" key="16">
    <source>
        <dbReference type="Proteomes" id="UP000216498"/>
    </source>
</evidence>
<sequence>MVERRKPIPVNEAVEKVMNYRLKGQTEKISINESDYRRLAEPIIAKHNIPSFDKSPYDGFALRSVDTAEASRDNPVEFEVIEHIGAGQVPQKELKNGQATRIMTGAQIPAGADCVAMFEICNAYEKNNQSFFSIKRRMSKDQNIIGEGTEVLKGEVLIEEGTLINPGVKALLATFGYHEIEVAKKPVIGVIATGTELLEVDEELQPGKIRNSNAPMIASQISRAGGICRYYGKLADEFESSYLAVKDALDEVDILITTGGVSVGDFDLMPDIYEKLGAEVLFNKIAMRPGSVTTAAVKGNQLLFGLSGNPSACYVGFELFVRPVIQHALFNNKPYLKRINAILADEFPKPNPFTRFVRSYITYESASVKIHLAGIDKSNVVSSLAQSTCFMVLPGGTRGFNPGDEVEALLLEDMEGQKDFS</sequence>